<dbReference type="InterPro" id="IPR044049">
    <property type="entry name" value="EccD_transm"/>
</dbReference>
<name>A0A553G077_9CORY</name>
<feature type="transmembrane region" description="Helical" evidence="1">
    <location>
        <begin position="159"/>
        <end position="180"/>
    </location>
</feature>
<feature type="transmembrane region" description="Helical" evidence="1">
    <location>
        <begin position="221"/>
        <end position="246"/>
    </location>
</feature>
<gene>
    <name evidence="3" type="primary">eccD</name>
    <name evidence="3" type="ORF">FNY97_04825</name>
</gene>
<feature type="domain" description="EccD-like transmembrane" evidence="2">
    <location>
        <begin position="115"/>
        <end position="441"/>
    </location>
</feature>
<evidence type="ECO:0000313" key="4">
    <source>
        <dbReference type="Proteomes" id="UP000320443"/>
    </source>
</evidence>
<evidence type="ECO:0000259" key="2">
    <source>
        <dbReference type="Pfam" id="PF19053"/>
    </source>
</evidence>
<keyword evidence="4" id="KW-1185">Reference proteome</keyword>
<feature type="transmembrane region" description="Helical" evidence="1">
    <location>
        <begin position="344"/>
        <end position="366"/>
    </location>
</feature>
<feature type="transmembrane region" description="Helical" evidence="1">
    <location>
        <begin position="135"/>
        <end position="152"/>
    </location>
</feature>
<dbReference type="RefSeq" id="WP_144013261.1">
    <property type="nucleotide sequence ID" value="NZ_VKDK01000005.1"/>
</dbReference>
<dbReference type="Pfam" id="PF19053">
    <property type="entry name" value="EccD"/>
    <property type="match status" value="1"/>
</dbReference>
<protein>
    <submittedName>
        <fullName evidence="3">Type VII secretion integral membrane protein EccD</fullName>
    </submittedName>
</protein>
<feature type="transmembrane region" description="Helical" evidence="1">
    <location>
        <begin position="378"/>
        <end position="399"/>
    </location>
</feature>
<keyword evidence="1" id="KW-1133">Transmembrane helix</keyword>
<evidence type="ECO:0000313" key="3">
    <source>
        <dbReference type="EMBL" id="TRX62881.1"/>
    </source>
</evidence>
<accession>A0A553G077</accession>
<organism evidence="3 4">
    <name type="scientific">Corynebacterium hiratae</name>
    <dbReference type="NCBI Taxonomy" id="3139423"/>
    <lineage>
        <taxon>Bacteria</taxon>
        <taxon>Bacillati</taxon>
        <taxon>Actinomycetota</taxon>
        <taxon>Actinomycetes</taxon>
        <taxon>Mycobacteriales</taxon>
        <taxon>Corynebacteriaceae</taxon>
        <taxon>Corynebacterium</taxon>
    </lineage>
</organism>
<keyword evidence="1" id="KW-0812">Transmembrane</keyword>
<reference evidence="3 4" key="1">
    <citation type="submission" date="2019-07" db="EMBL/GenBank/DDBJ databases">
        <title>Draft genome of C. aurimucosum strain 2274.</title>
        <authorList>
            <person name="Pacheco L.G.C."/>
            <person name="Aguiar E.R.G.R."/>
            <person name="Santos C.S."/>
            <person name="Rocha D.J.P.G."/>
            <person name="Sant'Anna L.O."/>
            <person name="Mattos-Guaraldi A.L."/>
            <person name="Santos L.S."/>
        </authorList>
    </citation>
    <scope>NUCLEOTIDE SEQUENCE [LARGE SCALE GENOMIC DNA]</scope>
    <source>
        <strain evidence="3 4">2274</strain>
    </source>
</reference>
<evidence type="ECO:0000256" key="1">
    <source>
        <dbReference type="SAM" id="Phobius"/>
    </source>
</evidence>
<comment type="caution">
    <text evidence="3">The sequence shown here is derived from an EMBL/GenBank/DDBJ whole genome shotgun (WGS) entry which is preliminary data.</text>
</comment>
<dbReference type="Proteomes" id="UP000320443">
    <property type="component" value="Unassembled WGS sequence"/>
</dbReference>
<feature type="transmembrane region" description="Helical" evidence="1">
    <location>
        <begin position="186"/>
        <end position="209"/>
    </location>
</feature>
<proteinExistence type="predicted"/>
<dbReference type="InterPro" id="IPR006707">
    <property type="entry name" value="T7SS_EccD"/>
</dbReference>
<dbReference type="AlphaFoldDB" id="A0A553G077"/>
<keyword evidence="1" id="KW-0472">Membrane</keyword>
<feature type="transmembrane region" description="Helical" evidence="1">
    <location>
        <begin position="320"/>
        <end position="338"/>
    </location>
</feature>
<sequence length="443" mass="44075">MTRALAHSVRVTVRIHAGQTRKEADISLPLSSSLGEVLGELLVLVDVPPAPILWRATTAAGKTISMTTPLDRTSVEEGSVLVLSPDAPAPAPIVRDAAEALAADVSATQLSGLAGLWGVAGLIAGGGLLAATLSPTVGCAATALLALVLAVWTRRGSLLATAHVAAGLAGGLATGAAFVAGPAGTAVSAAPVVGAATAVGATAVLSHLVRIGGLRDRATAATWCLLVLVGLLGPAPLLAATVGLLAGAPLLTTRLAGLRVPQLPTAGQDLSISDEVPTDNALAARRAGQAYEGIAVGCAVAGAPALLLVTLNANAAATQGASQALCVSIAGGVIVHAARHARPIAAWALGIYGLAAASASVAVPLHEWQRLSAPTTETWVLSVIAGLIVVAMLSVPVWAGKLRQIEPTTIVWFERAEALALAACLPLAAHLAGLFEFIRGLGS</sequence>
<dbReference type="NCBIfam" id="TIGR03920">
    <property type="entry name" value="T7SS_EccD"/>
    <property type="match status" value="1"/>
</dbReference>
<dbReference type="EMBL" id="VKDK01000005">
    <property type="protein sequence ID" value="TRX62881.1"/>
    <property type="molecule type" value="Genomic_DNA"/>
</dbReference>